<organism evidence="1 2">
    <name type="scientific">Renibacterium salmoninarum (strain ATCC 33209 / DSM 20767 / JCM 11484 / NBRC 15589 / NCIMB 2235)</name>
    <dbReference type="NCBI Taxonomy" id="288705"/>
    <lineage>
        <taxon>Bacteria</taxon>
        <taxon>Bacillati</taxon>
        <taxon>Actinomycetota</taxon>
        <taxon>Actinomycetes</taxon>
        <taxon>Micrococcales</taxon>
        <taxon>Micrococcaceae</taxon>
        <taxon>Renibacterium</taxon>
    </lineage>
</organism>
<proteinExistence type="predicted"/>
<dbReference type="STRING" id="288705.RSal33209_2457"/>
<keyword evidence="2" id="KW-1185">Reference proteome</keyword>
<evidence type="ECO:0000313" key="2">
    <source>
        <dbReference type="Proteomes" id="UP000002007"/>
    </source>
</evidence>
<dbReference type="AlphaFoldDB" id="A9WS54"/>
<dbReference type="Proteomes" id="UP000002007">
    <property type="component" value="Chromosome"/>
</dbReference>
<evidence type="ECO:0000313" key="1">
    <source>
        <dbReference type="EMBL" id="ABY24183.1"/>
    </source>
</evidence>
<dbReference type="RefSeq" id="WP_012245845.1">
    <property type="nucleotide sequence ID" value="NC_010168.1"/>
</dbReference>
<dbReference type="HOGENOM" id="CLU_2957447_0_0_11"/>
<protein>
    <submittedName>
        <fullName evidence="1">Uncharacterized protein</fullName>
    </submittedName>
</protein>
<name>A9WS54_RENSM</name>
<accession>A9WS54</accession>
<sequence length="59" mass="6882">MSQHESVPQKQFLILIRGNNDVWQNADPAVLAPIMQQYFRFNELLQQRQGEVPSAELKE</sequence>
<reference evidence="2" key="1">
    <citation type="journal article" date="2008" name="J. Bacteriol.">
        <title>Genome sequence of the fish pathogen Renibacterium salmoninarum suggests reductive evolution away from an environmental Arthrobacter ancestor.</title>
        <authorList>
            <person name="Wiens G.D."/>
            <person name="Rockey D.D."/>
            <person name="Wu Z."/>
            <person name="Chang J."/>
            <person name="Levy R."/>
            <person name="Crane S."/>
            <person name="Chen D.S."/>
            <person name="Capri G.R."/>
            <person name="Burnett J.R."/>
            <person name="Sudheesh P.S."/>
            <person name="Schipma M.J."/>
            <person name="Burd H."/>
            <person name="Bhattacharyya A."/>
            <person name="Rhodes L.D."/>
            <person name="Kaul R."/>
            <person name="Strom M.S."/>
        </authorList>
    </citation>
    <scope>NUCLEOTIDE SEQUENCE [LARGE SCALE GENOMIC DNA]</scope>
    <source>
        <strain evidence="2">ATCC 33209 / DSM 20767 / JCM 11484 / NBRC 15589 / NCIMB 2235</strain>
    </source>
</reference>
<dbReference type="EMBL" id="CP000910">
    <property type="protein sequence ID" value="ABY24183.1"/>
    <property type="molecule type" value="Genomic_DNA"/>
</dbReference>
<gene>
    <name evidence="1" type="ordered locus">RSal33209_2457</name>
</gene>
<dbReference type="KEGG" id="rsa:RSal33209_2457"/>